<keyword evidence="10" id="KW-1185">Reference proteome</keyword>
<keyword evidence="4 7" id="KW-0812">Transmembrane</keyword>
<organism evidence="9 10">
    <name type="scientific">Vibrio sinensis</name>
    <dbReference type="NCBI Taxonomy" id="2302434"/>
    <lineage>
        <taxon>Bacteria</taxon>
        <taxon>Pseudomonadati</taxon>
        <taxon>Pseudomonadota</taxon>
        <taxon>Gammaproteobacteria</taxon>
        <taxon>Vibrionales</taxon>
        <taxon>Vibrionaceae</taxon>
        <taxon>Vibrio</taxon>
    </lineage>
</organism>
<dbReference type="Gene3D" id="1.20.81.30">
    <property type="entry name" value="Type II secretion system (T2SS), domain F"/>
    <property type="match status" value="1"/>
</dbReference>
<evidence type="ECO:0000256" key="5">
    <source>
        <dbReference type="ARBA" id="ARBA00022989"/>
    </source>
</evidence>
<dbReference type="OrthoDB" id="5871930at2"/>
<gene>
    <name evidence="9" type="ORF">DZ860_16795</name>
</gene>
<dbReference type="RefSeq" id="WP_120033622.1">
    <property type="nucleotide sequence ID" value="NZ_QVMU01000019.1"/>
</dbReference>
<dbReference type="InterPro" id="IPR018076">
    <property type="entry name" value="T2SS_GspF_dom"/>
</dbReference>
<sequence>MAIAIETLLFTRANQKELLEQWLQCEEDGLTVSQFCDLLIKHGDESTKKIGREGLEAPGKGLAFSDVLAKWCSPVVASTIASAESAGNRKVGIEAALNELSGGQNVIGRLFKIVTFPLFIVLGVGYLGVYVSGEILSAIRAPQGFAIDLRSFLQSFGGLTLVGLTLALLSMGVSMPRWSGRSRQWADNLPLYSHYRIGVAAGLLRTLCNLSSAGMNLNEALELSAKNGTPYLRGHINVMREKLLTENNLGKVLDSGLLLPRSQSNLEVLGESAQVIRLLERAALYHQAEVVKRLNRIDMILPKVILMLAIVMLAVLIGSSMMLLLNSVQM</sequence>
<dbReference type="Proteomes" id="UP000273252">
    <property type="component" value="Unassembled WGS sequence"/>
</dbReference>
<keyword evidence="5 7" id="KW-1133">Transmembrane helix</keyword>
<dbReference type="AlphaFoldDB" id="A0A3A6QKP2"/>
<evidence type="ECO:0000256" key="6">
    <source>
        <dbReference type="ARBA" id="ARBA00023136"/>
    </source>
</evidence>
<evidence type="ECO:0000256" key="2">
    <source>
        <dbReference type="ARBA" id="ARBA00005745"/>
    </source>
</evidence>
<dbReference type="InterPro" id="IPR003004">
    <property type="entry name" value="GspF/PilC"/>
</dbReference>
<evidence type="ECO:0000256" key="1">
    <source>
        <dbReference type="ARBA" id="ARBA00004651"/>
    </source>
</evidence>
<evidence type="ECO:0000259" key="8">
    <source>
        <dbReference type="Pfam" id="PF00482"/>
    </source>
</evidence>
<feature type="transmembrane region" description="Helical" evidence="7">
    <location>
        <begin position="152"/>
        <end position="173"/>
    </location>
</feature>
<dbReference type="GO" id="GO:0005886">
    <property type="term" value="C:plasma membrane"/>
    <property type="evidence" value="ECO:0007669"/>
    <property type="project" value="UniProtKB-SubCell"/>
</dbReference>
<dbReference type="EMBL" id="QVMU01000019">
    <property type="protein sequence ID" value="RJX68651.1"/>
    <property type="molecule type" value="Genomic_DNA"/>
</dbReference>
<dbReference type="PANTHER" id="PTHR30012">
    <property type="entry name" value="GENERAL SECRETION PATHWAY PROTEIN"/>
    <property type="match status" value="1"/>
</dbReference>
<reference evidence="9 10" key="1">
    <citation type="submission" date="2018-08" db="EMBL/GenBank/DDBJ databases">
        <title>Vibrio isolated from the Eastern China Marginal Seas.</title>
        <authorList>
            <person name="Li Y."/>
        </authorList>
    </citation>
    <scope>NUCLEOTIDE SEQUENCE [LARGE SCALE GENOMIC DNA]</scope>
    <source>
        <strain evidence="9 10">BEI233</strain>
    </source>
</reference>
<evidence type="ECO:0000256" key="7">
    <source>
        <dbReference type="SAM" id="Phobius"/>
    </source>
</evidence>
<evidence type="ECO:0000313" key="9">
    <source>
        <dbReference type="EMBL" id="RJX68651.1"/>
    </source>
</evidence>
<dbReference type="Pfam" id="PF00482">
    <property type="entry name" value="T2SSF"/>
    <property type="match status" value="1"/>
</dbReference>
<name>A0A3A6QKP2_9VIBR</name>
<comment type="similarity">
    <text evidence="2">Belongs to the GSP F family.</text>
</comment>
<evidence type="ECO:0000256" key="4">
    <source>
        <dbReference type="ARBA" id="ARBA00022692"/>
    </source>
</evidence>
<keyword evidence="6 7" id="KW-0472">Membrane</keyword>
<feature type="transmembrane region" description="Helical" evidence="7">
    <location>
        <begin position="304"/>
        <end position="325"/>
    </location>
</feature>
<evidence type="ECO:0000313" key="10">
    <source>
        <dbReference type="Proteomes" id="UP000273252"/>
    </source>
</evidence>
<comment type="subcellular location">
    <subcellularLocation>
        <location evidence="1">Cell membrane</location>
        <topology evidence="1">Multi-pass membrane protein</topology>
    </subcellularLocation>
</comment>
<feature type="transmembrane region" description="Helical" evidence="7">
    <location>
        <begin position="110"/>
        <end position="132"/>
    </location>
</feature>
<dbReference type="InterPro" id="IPR042094">
    <property type="entry name" value="T2SS_GspF_sf"/>
</dbReference>
<evidence type="ECO:0000256" key="3">
    <source>
        <dbReference type="ARBA" id="ARBA00022475"/>
    </source>
</evidence>
<keyword evidence="3" id="KW-1003">Cell membrane</keyword>
<feature type="domain" description="Type II secretion system protein GspF" evidence="8">
    <location>
        <begin position="204"/>
        <end position="318"/>
    </location>
</feature>
<protein>
    <recommendedName>
        <fullName evidence="8">Type II secretion system protein GspF domain-containing protein</fullName>
    </recommendedName>
</protein>
<dbReference type="PANTHER" id="PTHR30012:SF0">
    <property type="entry name" value="TYPE II SECRETION SYSTEM PROTEIN F-RELATED"/>
    <property type="match status" value="1"/>
</dbReference>
<proteinExistence type="inferred from homology"/>
<accession>A0A3A6QKP2</accession>
<comment type="caution">
    <text evidence="9">The sequence shown here is derived from an EMBL/GenBank/DDBJ whole genome shotgun (WGS) entry which is preliminary data.</text>
</comment>